<dbReference type="Proteomes" id="UP000230024">
    <property type="component" value="Chromosome"/>
</dbReference>
<gene>
    <name evidence="1" type="ORF">CT122_24435</name>
</gene>
<evidence type="ECO:0000313" key="1">
    <source>
        <dbReference type="EMBL" id="ATV19608.1"/>
    </source>
</evidence>
<accession>A0AAU8XLN0</accession>
<proteinExistence type="predicted"/>
<dbReference type="EMBL" id="CP024712">
    <property type="protein sequence ID" value="ATV19608.1"/>
    <property type="molecule type" value="Genomic_DNA"/>
</dbReference>
<name>A0AAU8XLN0_PSESF</name>
<evidence type="ECO:0000313" key="2">
    <source>
        <dbReference type="Proteomes" id="UP000230024"/>
    </source>
</evidence>
<reference evidence="1 2" key="1">
    <citation type="submission" date="2017-11" db="EMBL/GenBank/DDBJ databases">
        <title>Complete DNA Sequence of Pseudomonas syringae pv. actinidiae, biovar 5 (Psa5).</title>
        <authorList>
            <person name="Butler M."/>
            <person name="Taiaroa G."/>
            <person name="Sumpter N."/>
            <person name="Poulter R."/>
        </authorList>
    </citation>
    <scope>NUCLEOTIDE SEQUENCE [LARGE SCALE GENOMIC DNA]</scope>
    <source>
        <strain evidence="1 2">MAFF212063</strain>
    </source>
</reference>
<organism evidence="1 2">
    <name type="scientific">Pseudomonas syringae pv. actinidiae</name>
    <dbReference type="NCBI Taxonomy" id="103796"/>
    <lineage>
        <taxon>Bacteria</taxon>
        <taxon>Pseudomonadati</taxon>
        <taxon>Pseudomonadota</taxon>
        <taxon>Gammaproteobacteria</taxon>
        <taxon>Pseudomonadales</taxon>
        <taxon>Pseudomonadaceae</taxon>
        <taxon>Pseudomonas</taxon>
        <taxon>Pseudomonas syringae</taxon>
    </lineage>
</organism>
<protein>
    <submittedName>
        <fullName evidence="1">Uncharacterized protein</fullName>
    </submittedName>
</protein>
<sequence>MQRPILLQRPLAAHLPKRNHYSVMISLQTAAIPWHQGVDQKGIFRSHSTVAISLQTQRAHFL</sequence>
<dbReference type="AlphaFoldDB" id="A0AAU8XLN0"/>